<dbReference type="Pfam" id="PF04187">
    <property type="entry name" value="Cofac_haem_bdg"/>
    <property type="match status" value="1"/>
</dbReference>
<dbReference type="InterPro" id="IPR007314">
    <property type="entry name" value="Cofac_haem-bd_dom"/>
</dbReference>
<dbReference type="Proteomes" id="UP000199144">
    <property type="component" value="Unassembled WGS sequence"/>
</dbReference>
<dbReference type="STRING" id="254406.SAMN04488042_101222"/>
<gene>
    <name evidence="2" type="ORF">SAMN04488042_101222</name>
</gene>
<organism evidence="2 3">
    <name type="scientific">Shimia aestuarii</name>
    <dbReference type="NCBI Taxonomy" id="254406"/>
    <lineage>
        <taxon>Bacteria</taxon>
        <taxon>Pseudomonadati</taxon>
        <taxon>Pseudomonadota</taxon>
        <taxon>Alphaproteobacteria</taxon>
        <taxon>Rhodobacterales</taxon>
        <taxon>Roseobacteraceae</taxon>
    </lineage>
</organism>
<dbReference type="AlphaFoldDB" id="A0A1I4HRN2"/>
<dbReference type="Gene3D" id="3.40.50.11550">
    <property type="match status" value="1"/>
</dbReference>
<dbReference type="SUPFAM" id="SSF159501">
    <property type="entry name" value="EreA/ChaN-like"/>
    <property type="match status" value="1"/>
</dbReference>
<evidence type="ECO:0000313" key="3">
    <source>
        <dbReference type="Proteomes" id="UP000199144"/>
    </source>
</evidence>
<reference evidence="2 3" key="1">
    <citation type="submission" date="2016-10" db="EMBL/GenBank/DDBJ databases">
        <authorList>
            <person name="de Groot N.N."/>
        </authorList>
    </citation>
    <scope>NUCLEOTIDE SEQUENCE [LARGE SCALE GENOMIC DNA]</scope>
    <source>
        <strain evidence="2 3">DSM 15283</strain>
    </source>
</reference>
<name>A0A1I4HRN2_9RHOB</name>
<sequence>MKERKRWRGLKRAYRDGICETMRTVLALTLIAAPLYAEEITPDRLASFADRDVIFLGELHDNPHHHANQAEGVKALHPAAVVYEMLTSQKAALVTSDLLQDAEKMVETLEWATSGWPDFAMYYPVFQAGGRAAVYGAQVPRDVARAAVMGDGVAARFGDDAALFGLTAPLPEAQQAAREALQKAAHCDALPETMLPGMVMVQRLRDATLARAVTQALEETGGPVVVITGNGHARTDWGAPALLPDTLDVVSVAQLEIAPDPGQPHDFWIITDPAEREDPCKAFQ</sequence>
<accession>A0A1I4HRN2</accession>
<evidence type="ECO:0000313" key="2">
    <source>
        <dbReference type="EMBL" id="SFL44443.1"/>
    </source>
</evidence>
<protein>
    <submittedName>
        <fullName evidence="2">Uncharacterized iron-regulated protein</fullName>
    </submittedName>
</protein>
<evidence type="ECO:0000259" key="1">
    <source>
        <dbReference type="Pfam" id="PF04187"/>
    </source>
</evidence>
<proteinExistence type="predicted"/>
<keyword evidence="3" id="KW-1185">Reference proteome</keyword>
<feature type="domain" description="Haem-binding uptake Tiki superfamily ChaN" evidence="1">
    <location>
        <begin position="46"/>
        <end position="242"/>
    </location>
</feature>
<dbReference type="EMBL" id="FOTQ01000001">
    <property type="protein sequence ID" value="SFL44443.1"/>
    <property type="molecule type" value="Genomic_DNA"/>
</dbReference>
<dbReference type="Gene3D" id="1.10.8.760">
    <property type="entry name" value="Haem-binding uptake, Tiki superfamily, ChaN, domain 2"/>
    <property type="match status" value="1"/>
</dbReference>
<dbReference type="CDD" id="cd14727">
    <property type="entry name" value="ChanN-like"/>
    <property type="match status" value="1"/>
</dbReference>